<protein>
    <recommendedName>
        <fullName evidence="3">Glycosyltransferase RgtA/B/C/D-like domain-containing protein</fullName>
    </recommendedName>
</protein>
<gene>
    <name evidence="2" type="ORF">METZ01_LOCUS23606</name>
</gene>
<keyword evidence="1" id="KW-1133">Transmembrane helix</keyword>
<organism evidence="2">
    <name type="scientific">marine metagenome</name>
    <dbReference type="NCBI Taxonomy" id="408172"/>
    <lineage>
        <taxon>unclassified sequences</taxon>
        <taxon>metagenomes</taxon>
        <taxon>ecological metagenomes</taxon>
    </lineage>
</organism>
<reference evidence="2" key="1">
    <citation type="submission" date="2018-05" db="EMBL/GenBank/DDBJ databases">
        <authorList>
            <person name="Lanie J.A."/>
            <person name="Ng W.-L."/>
            <person name="Kazmierczak K.M."/>
            <person name="Andrzejewski T.M."/>
            <person name="Davidsen T.M."/>
            <person name="Wayne K.J."/>
            <person name="Tettelin H."/>
            <person name="Glass J.I."/>
            <person name="Rusch D."/>
            <person name="Podicherti R."/>
            <person name="Tsui H.-C.T."/>
            <person name="Winkler M.E."/>
        </authorList>
    </citation>
    <scope>NUCLEOTIDE SEQUENCE</scope>
</reference>
<dbReference type="AlphaFoldDB" id="A0A381PUK7"/>
<feature type="transmembrane region" description="Helical" evidence="1">
    <location>
        <begin position="41"/>
        <end position="63"/>
    </location>
</feature>
<proteinExistence type="predicted"/>
<evidence type="ECO:0008006" key="3">
    <source>
        <dbReference type="Google" id="ProtNLM"/>
    </source>
</evidence>
<evidence type="ECO:0000313" key="2">
    <source>
        <dbReference type="EMBL" id="SUZ70752.1"/>
    </source>
</evidence>
<dbReference type="EMBL" id="UINC01001100">
    <property type="protein sequence ID" value="SUZ70752.1"/>
    <property type="molecule type" value="Genomic_DNA"/>
</dbReference>
<keyword evidence="1" id="KW-0472">Membrane</keyword>
<feature type="transmembrane region" description="Helical" evidence="1">
    <location>
        <begin position="69"/>
        <end position="87"/>
    </location>
</feature>
<name>A0A381PUK7_9ZZZZ</name>
<evidence type="ECO:0000256" key="1">
    <source>
        <dbReference type="SAM" id="Phobius"/>
    </source>
</evidence>
<keyword evidence="1" id="KW-0812">Transmembrane</keyword>
<sequence length="239" mass="27384">MLSLSSYKLPHYIYCAVPFAAIVMAREIEGWLQDGKLYPRLFVMQLILGLFLVGLVFSISFYAFPLDNYLLIVPVVLLLAGMSYMYVASRDKLVQFFIPSAAAAVIANYSLNLFFMAPLLTYQAPSQAAAYLKEQNYNSMILYLYQEPKRAKSRSFNYYLDQEIIYIDGNFPDRETGKGNALIYTGDKGYNTLINQNRKPELIAAFDHFRVSKLNQKFLDEKTRSSALKKKYLLMLTPS</sequence>
<accession>A0A381PUK7</accession>
<feature type="transmembrane region" description="Helical" evidence="1">
    <location>
        <begin position="94"/>
        <end position="117"/>
    </location>
</feature>